<dbReference type="EMBL" id="JAAVUN010000281">
    <property type="protein sequence ID" value="NKE11045.1"/>
    <property type="molecule type" value="Genomic_DNA"/>
</dbReference>
<proteinExistence type="predicted"/>
<feature type="non-terminal residue" evidence="2">
    <location>
        <position position="136"/>
    </location>
</feature>
<evidence type="ECO:0000256" key="1">
    <source>
        <dbReference type="SAM" id="MobiDB-lite"/>
    </source>
</evidence>
<keyword evidence="3" id="KW-1185">Reference proteome</keyword>
<reference evidence="2 3" key="1">
    <citation type="submission" date="2020-02" db="EMBL/GenBank/DDBJ databases">
        <authorList>
            <person name="Sun Q."/>
        </authorList>
    </citation>
    <scope>NUCLEOTIDE SEQUENCE [LARGE SCALE GENOMIC DNA]</scope>
    <source>
        <strain evidence="2 3">YIM 13062</strain>
    </source>
</reference>
<name>A0A846U3R8_9MICC</name>
<gene>
    <name evidence="2" type="ORF">GTW58_14200</name>
</gene>
<comment type="caution">
    <text evidence="2">The sequence shown here is derived from an EMBL/GenBank/DDBJ whole genome shotgun (WGS) entry which is preliminary data.</text>
</comment>
<dbReference type="AlphaFoldDB" id="A0A846U3R8"/>
<protein>
    <submittedName>
        <fullName evidence="2">Uncharacterized protein</fullName>
    </submittedName>
</protein>
<sequence>MTQDDERHTLHSWFLLDGGLEITDEQGMQGEDAQGKALGIRSMKWGGPLHLKRISGLDEELTVRTNRIGDTWEEVEGVRSREDRRTEPAWSVRWTGEFQGEARTRTEFVFESEEGHQNPAQVSYDQNPSLTDDTRP</sequence>
<evidence type="ECO:0000313" key="2">
    <source>
        <dbReference type="EMBL" id="NKE11045.1"/>
    </source>
</evidence>
<accession>A0A846U3R8</accession>
<feature type="region of interest" description="Disordered" evidence="1">
    <location>
        <begin position="111"/>
        <end position="136"/>
    </location>
</feature>
<organism evidence="2 3">
    <name type="scientific">Kocuria subflava</name>
    <dbReference type="NCBI Taxonomy" id="1736139"/>
    <lineage>
        <taxon>Bacteria</taxon>
        <taxon>Bacillati</taxon>
        <taxon>Actinomycetota</taxon>
        <taxon>Actinomycetes</taxon>
        <taxon>Micrococcales</taxon>
        <taxon>Micrococcaceae</taxon>
        <taxon>Kocuria</taxon>
    </lineage>
</organism>
<evidence type="ECO:0000313" key="3">
    <source>
        <dbReference type="Proteomes" id="UP000521379"/>
    </source>
</evidence>
<feature type="compositionally biased region" description="Polar residues" evidence="1">
    <location>
        <begin position="118"/>
        <end position="136"/>
    </location>
</feature>
<dbReference type="RefSeq" id="WP_168023673.1">
    <property type="nucleotide sequence ID" value="NZ_JAAVUN010000281.1"/>
</dbReference>
<dbReference type="Proteomes" id="UP000521379">
    <property type="component" value="Unassembled WGS sequence"/>
</dbReference>